<sequence length="234" mass="24999">MSQTFDASSNALLQPSATMNNAAGLMAEHSLTLPDRVPNMNEAIIVQALEQLYSSSSRATSLEPFAEEVILTLPSGDVCVGLTAFQARFGRASDENPRPAHVRLLETPESLPEGTMCLDVVLPAQDTTSQAGAIRNLVVLKRRAEDGKIVSMTEEEGHRRATAPLAARTAAASNFYSCSPTDNMVSPCTSKLNLSKKKHFMKGKPTTLFPAAGANSTRAPSKLNRVASDENAEP</sequence>
<dbReference type="Pfam" id="PF05032">
    <property type="entry name" value="Spo12"/>
    <property type="match status" value="1"/>
</dbReference>
<protein>
    <submittedName>
        <fullName evidence="2">Spo12</fullName>
    </submittedName>
</protein>
<dbReference type="STRING" id="401625.A0A0P1B8E1"/>
<evidence type="ECO:0000256" key="1">
    <source>
        <dbReference type="SAM" id="MobiDB-lite"/>
    </source>
</evidence>
<evidence type="ECO:0000313" key="2">
    <source>
        <dbReference type="EMBL" id="CEH11768.1"/>
    </source>
</evidence>
<dbReference type="InterPro" id="IPR007727">
    <property type="entry name" value="Spo12"/>
</dbReference>
<keyword evidence="3" id="KW-1185">Reference proteome</keyword>
<accession>A0A0P1B8E1</accession>
<feature type="region of interest" description="Disordered" evidence="1">
    <location>
        <begin position="210"/>
        <end position="234"/>
    </location>
</feature>
<organism evidence="2 3">
    <name type="scientific">Ceraceosorus bombacis</name>
    <dbReference type="NCBI Taxonomy" id="401625"/>
    <lineage>
        <taxon>Eukaryota</taxon>
        <taxon>Fungi</taxon>
        <taxon>Dikarya</taxon>
        <taxon>Basidiomycota</taxon>
        <taxon>Ustilaginomycotina</taxon>
        <taxon>Exobasidiomycetes</taxon>
        <taxon>Ceraceosorales</taxon>
        <taxon>Ceraceosoraceae</taxon>
        <taxon>Ceraceosorus</taxon>
    </lineage>
</organism>
<proteinExistence type="predicted"/>
<dbReference type="OrthoDB" id="2400485at2759"/>
<reference evidence="2 3" key="1">
    <citation type="submission" date="2014-09" db="EMBL/GenBank/DDBJ databases">
        <authorList>
            <person name="Magalhaes I.L.F."/>
            <person name="Oliveira U."/>
            <person name="Santos F.R."/>
            <person name="Vidigal T.H.D.A."/>
            <person name="Brescovit A.D."/>
            <person name="Santos A.J."/>
        </authorList>
    </citation>
    <scope>NUCLEOTIDE SEQUENCE [LARGE SCALE GENOMIC DNA]</scope>
</reference>
<evidence type="ECO:0000313" key="3">
    <source>
        <dbReference type="Proteomes" id="UP000054845"/>
    </source>
</evidence>
<dbReference type="AlphaFoldDB" id="A0A0P1B8E1"/>
<name>A0A0P1B8E1_9BASI</name>
<dbReference type="EMBL" id="CCYA01000065">
    <property type="protein sequence ID" value="CEH11768.1"/>
    <property type="molecule type" value="Genomic_DNA"/>
</dbReference>
<dbReference type="Proteomes" id="UP000054845">
    <property type="component" value="Unassembled WGS sequence"/>
</dbReference>